<comment type="caution">
    <text evidence="2">The sequence shown here is derived from an EMBL/GenBank/DDBJ whole genome shotgun (WGS) entry which is preliminary data.</text>
</comment>
<evidence type="ECO:0000313" key="3">
    <source>
        <dbReference type="Proteomes" id="UP001391051"/>
    </source>
</evidence>
<feature type="region of interest" description="Disordered" evidence="1">
    <location>
        <begin position="1"/>
        <end position="82"/>
    </location>
</feature>
<organism evidence="2 3">
    <name type="scientific">Apiospora aurea</name>
    <dbReference type="NCBI Taxonomy" id="335848"/>
    <lineage>
        <taxon>Eukaryota</taxon>
        <taxon>Fungi</taxon>
        <taxon>Dikarya</taxon>
        <taxon>Ascomycota</taxon>
        <taxon>Pezizomycotina</taxon>
        <taxon>Sordariomycetes</taxon>
        <taxon>Xylariomycetidae</taxon>
        <taxon>Amphisphaeriales</taxon>
        <taxon>Apiosporaceae</taxon>
        <taxon>Apiospora</taxon>
    </lineage>
</organism>
<dbReference type="GeneID" id="92079459"/>
<feature type="compositionally biased region" description="Polar residues" evidence="1">
    <location>
        <begin position="1"/>
        <end position="14"/>
    </location>
</feature>
<feature type="compositionally biased region" description="Basic and acidic residues" evidence="1">
    <location>
        <begin position="15"/>
        <end position="37"/>
    </location>
</feature>
<dbReference type="Proteomes" id="UP001391051">
    <property type="component" value="Unassembled WGS sequence"/>
</dbReference>
<sequence length="205" mass="23323">MSSGKYHQSATLSQVKREKSDRKIKREDMDRDIKQEMTDSPYRSIVKDEDDDEKKPLAENQPIKKRARAHQPNSRHEYSWAAETSDAKAKSRILGIIEIPTDQVGRVMEGGKLTGAYHLNYSHPIKTFVVYDGLEVLARVQDFEMETAVYQLAALYFGAKLGWSHPDEQDLDVSSIPMKGEGAFVVKVSLMAKEEPKKRKGPSRR</sequence>
<protein>
    <submittedName>
        <fullName evidence="2">Uncharacterized protein</fullName>
    </submittedName>
</protein>
<name>A0ABR1QA61_9PEZI</name>
<dbReference type="RefSeq" id="XP_066698795.1">
    <property type="nucleotide sequence ID" value="XM_066846397.1"/>
</dbReference>
<proteinExistence type="predicted"/>
<gene>
    <name evidence="2" type="ORF">PG986_010175</name>
</gene>
<dbReference type="EMBL" id="JAQQWE010000006">
    <property type="protein sequence ID" value="KAK7949289.1"/>
    <property type="molecule type" value="Genomic_DNA"/>
</dbReference>
<evidence type="ECO:0000256" key="1">
    <source>
        <dbReference type="SAM" id="MobiDB-lite"/>
    </source>
</evidence>
<evidence type="ECO:0000313" key="2">
    <source>
        <dbReference type="EMBL" id="KAK7949289.1"/>
    </source>
</evidence>
<accession>A0ABR1QA61</accession>
<keyword evidence="3" id="KW-1185">Reference proteome</keyword>
<reference evidence="2 3" key="1">
    <citation type="submission" date="2023-01" db="EMBL/GenBank/DDBJ databases">
        <title>Analysis of 21 Apiospora genomes using comparative genomics revels a genus with tremendous synthesis potential of carbohydrate active enzymes and secondary metabolites.</title>
        <authorList>
            <person name="Sorensen T."/>
        </authorList>
    </citation>
    <scope>NUCLEOTIDE SEQUENCE [LARGE SCALE GENOMIC DNA]</scope>
    <source>
        <strain evidence="2 3">CBS 24483</strain>
    </source>
</reference>